<comment type="catalytic activity">
    <reaction evidence="1">
        <text>(2S,3S)-2-methylcitrate = 2-methyl-cis-aconitate + H2O</text>
        <dbReference type="Rhea" id="RHEA:17725"/>
        <dbReference type="ChEBI" id="CHEBI:15377"/>
        <dbReference type="ChEBI" id="CHEBI:57872"/>
        <dbReference type="ChEBI" id="CHEBI:58853"/>
        <dbReference type="EC" id="4.2.1.79"/>
    </reaction>
</comment>
<dbReference type="AlphaFoldDB" id="A0A2W5VAG9"/>
<feature type="domain" description="MmgE/PrpD N-terminal" evidence="11">
    <location>
        <begin position="20"/>
        <end position="271"/>
    </location>
</feature>
<comment type="pathway">
    <text evidence="2">Carbohydrate metabolism; tricarboxylic acid cycle; isocitrate from oxaloacetate: step 2/2.</text>
</comment>
<evidence type="ECO:0000256" key="9">
    <source>
        <dbReference type="ARBA" id="ARBA00023239"/>
    </source>
</evidence>
<evidence type="ECO:0000256" key="8">
    <source>
        <dbReference type="ARBA" id="ARBA00022532"/>
    </source>
</evidence>
<dbReference type="InterPro" id="IPR036148">
    <property type="entry name" value="MmgE/PrpD_sf"/>
</dbReference>
<comment type="caution">
    <text evidence="13">The sequence shown here is derived from an EMBL/GenBank/DDBJ whole genome shotgun (WGS) entry which is preliminary data.</text>
</comment>
<evidence type="ECO:0000256" key="10">
    <source>
        <dbReference type="ARBA" id="ARBA00023501"/>
    </source>
</evidence>
<evidence type="ECO:0000256" key="6">
    <source>
        <dbReference type="ARBA" id="ARBA00013124"/>
    </source>
</evidence>
<dbReference type="GO" id="GO:0006099">
    <property type="term" value="P:tricarboxylic acid cycle"/>
    <property type="evidence" value="ECO:0007669"/>
    <property type="project" value="UniProtKB-KW"/>
</dbReference>
<dbReference type="Pfam" id="PF19305">
    <property type="entry name" value="MmgE_PrpD_C"/>
    <property type="match status" value="1"/>
</dbReference>
<dbReference type="InterPro" id="IPR042183">
    <property type="entry name" value="MmgE/PrpD_sf_1"/>
</dbReference>
<protein>
    <recommendedName>
        <fullName evidence="7">2-methylcitrate dehydratase</fullName>
        <ecNumber evidence="5">4.2.1.3</ecNumber>
        <ecNumber evidence="6">4.2.1.79</ecNumber>
    </recommendedName>
</protein>
<dbReference type="SUPFAM" id="SSF103378">
    <property type="entry name" value="2-methylcitrate dehydratase PrpD"/>
    <property type="match status" value="1"/>
</dbReference>
<reference evidence="13 14" key="1">
    <citation type="submission" date="2017-08" db="EMBL/GenBank/DDBJ databases">
        <title>Infants hospitalized years apart are colonized by the same room-sourced microbial strains.</title>
        <authorList>
            <person name="Brooks B."/>
            <person name="Olm M.R."/>
            <person name="Firek B.A."/>
            <person name="Baker R."/>
            <person name="Thomas B.C."/>
            <person name="Morowitz M.J."/>
            <person name="Banfield J.F."/>
        </authorList>
    </citation>
    <scope>NUCLEOTIDE SEQUENCE [LARGE SCALE GENOMIC DNA]</scope>
    <source>
        <strain evidence="13">S2_003_000_R2_14</strain>
    </source>
</reference>
<evidence type="ECO:0000256" key="1">
    <source>
        <dbReference type="ARBA" id="ARBA00000096"/>
    </source>
</evidence>
<comment type="catalytic activity">
    <reaction evidence="10">
        <text>citrate = D-threo-isocitrate</text>
        <dbReference type="Rhea" id="RHEA:10336"/>
        <dbReference type="ChEBI" id="CHEBI:15562"/>
        <dbReference type="ChEBI" id="CHEBI:16947"/>
        <dbReference type="EC" id="4.2.1.3"/>
    </reaction>
</comment>
<evidence type="ECO:0000256" key="4">
    <source>
        <dbReference type="ARBA" id="ARBA00006174"/>
    </source>
</evidence>
<evidence type="ECO:0000259" key="11">
    <source>
        <dbReference type="Pfam" id="PF03972"/>
    </source>
</evidence>
<keyword evidence="8" id="KW-0816">Tricarboxylic acid cycle</keyword>
<dbReference type="EC" id="4.2.1.79" evidence="6"/>
<evidence type="ECO:0000259" key="12">
    <source>
        <dbReference type="Pfam" id="PF19305"/>
    </source>
</evidence>
<dbReference type="FunFam" id="3.30.1330.120:FF:000001">
    <property type="entry name" value="2-methylcitrate dehydratase"/>
    <property type="match status" value="1"/>
</dbReference>
<dbReference type="Pfam" id="PF03972">
    <property type="entry name" value="MmgE_PrpD_N"/>
    <property type="match status" value="1"/>
</dbReference>
<feature type="domain" description="MmgE/PrpD C-terminal" evidence="12">
    <location>
        <begin position="288"/>
        <end position="466"/>
    </location>
</feature>
<dbReference type="Gene3D" id="3.30.1330.120">
    <property type="entry name" value="2-methylcitrate dehydratase PrpD"/>
    <property type="match status" value="1"/>
</dbReference>
<evidence type="ECO:0000313" key="14">
    <source>
        <dbReference type="Proteomes" id="UP000249061"/>
    </source>
</evidence>
<dbReference type="InterPro" id="IPR045336">
    <property type="entry name" value="MmgE_PrpD_N"/>
</dbReference>
<dbReference type="GO" id="GO:0003994">
    <property type="term" value="F:aconitate hydratase activity"/>
    <property type="evidence" value="ECO:0007669"/>
    <property type="project" value="UniProtKB-EC"/>
</dbReference>
<evidence type="ECO:0000256" key="5">
    <source>
        <dbReference type="ARBA" id="ARBA00012926"/>
    </source>
</evidence>
<dbReference type="InterPro" id="IPR042188">
    <property type="entry name" value="MmgE/PrpD_sf_2"/>
</dbReference>
<dbReference type="NCBIfam" id="NF006943">
    <property type="entry name" value="PRK09425.1"/>
    <property type="match status" value="1"/>
</dbReference>
<evidence type="ECO:0000256" key="3">
    <source>
        <dbReference type="ARBA" id="ARBA00005026"/>
    </source>
</evidence>
<dbReference type="EC" id="4.2.1.3" evidence="5"/>
<gene>
    <name evidence="13" type="primary">prpD</name>
    <name evidence="13" type="synonym">mmgE</name>
    <name evidence="13" type="ORF">DI536_00780</name>
</gene>
<dbReference type="PANTHER" id="PTHR16943">
    <property type="entry name" value="2-METHYLCITRATE DEHYDRATASE-RELATED"/>
    <property type="match status" value="1"/>
</dbReference>
<evidence type="ECO:0000256" key="7">
    <source>
        <dbReference type="ARBA" id="ARBA00017240"/>
    </source>
</evidence>
<dbReference type="Gene3D" id="1.10.4100.10">
    <property type="entry name" value="2-methylcitrate dehydratase PrpD"/>
    <property type="match status" value="1"/>
</dbReference>
<evidence type="ECO:0000313" key="13">
    <source>
        <dbReference type="EMBL" id="PZR18448.1"/>
    </source>
</evidence>
<dbReference type="PANTHER" id="PTHR16943:SF8">
    <property type="entry name" value="2-METHYLCITRATE DEHYDRATASE"/>
    <property type="match status" value="1"/>
</dbReference>
<dbReference type="UniPathway" id="UPA00946"/>
<sequence>MSSHINTTNRPPFDGVIVDIVDYVLKNETPSALALETARNCLIDTLGCGLEALEYPACTKLLGPVVPGTVVPNGAKVPGTNYQLDPIQAAFNLGVMVRWLDFNDTWLAAEWGHPSDNLGGILAVADWVSRNNLANGKPALTMKDVLIAMVQAHEIQGCIALENSFNKVGLDHVILVKVASTAVCGRLLGLSRDELLNAVSLAWVDGQSLRTYRHAPNTGSRKSWAAGDATSRAVRLGLMAKTGEMGYPSALTAKTWGFYDVSFKGNQFKFQRPYGSYVMENVLFKISFPAEFHSQTAVEAAMTLHGELGKRGKTAADIKSVSIRTHEACIRIIDKKGPLANPADRDHCIQYMVAVPLIHGRLTAADYEDNVASDPRIDALREKIVCVEEPSFTKDYHDPEKRSIANAMTVTLNDGTVLPEIAVEYPIGHKRRRAEGIPVLVEKFKTNLNRRFAAKQQKTILDLSLDEKTLQATPVNAYVDAYVVP</sequence>
<dbReference type="InterPro" id="IPR005656">
    <property type="entry name" value="MmgE_PrpD"/>
</dbReference>
<evidence type="ECO:0000256" key="2">
    <source>
        <dbReference type="ARBA" id="ARBA00004717"/>
    </source>
</evidence>
<organism evidence="13 14">
    <name type="scientific">Archangium gephyra</name>
    <dbReference type="NCBI Taxonomy" id="48"/>
    <lineage>
        <taxon>Bacteria</taxon>
        <taxon>Pseudomonadati</taxon>
        <taxon>Myxococcota</taxon>
        <taxon>Myxococcia</taxon>
        <taxon>Myxococcales</taxon>
        <taxon>Cystobacterineae</taxon>
        <taxon>Archangiaceae</taxon>
        <taxon>Archangium</taxon>
    </lineage>
</organism>
<comment type="similarity">
    <text evidence="4">Belongs to the PrpD family.</text>
</comment>
<dbReference type="InterPro" id="IPR045337">
    <property type="entry name" value="MmgE_PrpD_C"/>
</dbReference>
<accession>A0A2W5VAG9</accession>
<dbReference type="EMBL" id="QFQP01000001">
    <property type="protein sequence ID" value="PZR18448.1"/>
    <property type="molecule type" value="Genomic_DNA"/>
</dbReference>
<dbReference type="GO" id="GO:0051537">
    <property type="term" value="F:2 iron, 2 sulfur cluster binding"/>
    <property type="evidence" value="ECO:0007669"/>
    <property type="project" value="InterPro"/>
</dbReference>
<proteinExistence type="inferred from homology"/>
<dbReference type="GO" id="GO:0047547">
    <property type="term" value="F:2-methylcitrate dehydratase activity"/>
    <property type="evidence" value="ECO:0007669"/>
    <property type="project" value="UniProtKB-EC"/>
</dbReference>
<name>A0A2W5VAG9_9BACT</name>
<dbReference type="NCBIfam" id="TIGR02330">
    <property type="entry name" value="prpD"/>
    <property type="match status" value="1"/>
</dbReference>
<dbReference type="Proteomes" id="UP000249061">
    <property type="component" value="Unassembled WGS sequence"/>
</dbReference>
<comment type="pathway">
    <text evidence="3">Organic acid metabolism; propanoate degradation.</text>
</comment>
<dbReference type="GO" id="GO:0019679">
    <property type="term" value="P:propionate metabolic process, methylcitrate cycle"/>
    <property type="evidence" value="ECO:0007669"/>
    <property type="project" value="InterPro"/>
</dbReference>
<dbReference type="InterPro" id="IPR012705">
    <property type="entry name" value="2Me_IsoCit_deHydtase_PrpD"/>
</dbReference>
<keyword evidence="9 13" id="KW-0456">Lyase</keyword>